<dbReference type="SUPFAM" id="SSF55486">
    <property type="entry name" value="Metalloproteases ('zincins'), catalytic domain"/>
    <property type="match status" value="1"/>
</dbReference>
<feature type="domain" description="ATLF-like" evidence="5">
    <location>
        <begin position="88"/>
        <end position="304"/>
    </location>
</feature>
<keyword evidence="2" id="KW-0964">Secreted</keyword>
<dbReference type="CDD" id="cd20184">
    <property type="entry name" value="M34_peptidase_like"/>
    <property type="match status" value="1"/>
</dbReference>
<dbReference type="InterPro" id="IPR024079">
    <property type="entry name" value="MetalloPept_cat_dom_sf"/>
</dbReference>
<feature type="compositionally biased region" description="Basic residues" evidence="3">
    <location>
        <begin position="69"/>
        <end position="99"/>
    </location>
</feature>
<name>A0ABR7N8P1_9FIRM</name>
<comment type="caution">
    <text evidence="6">The sequence shown here is derived from an EMBL/GenBank/DDBJ whole genome shotgun (WGS) entry which is preliminary data.</text>
</comment>
<comment type="subcellular location">
    <subcellularLocation>
        <location evidence="1">Secreted</location>
    </subcellularLocation>
</comment>
<dbReference type="Pfam" id="PF07737">
    <property type="entry name" value="ATLF"/>
    <property type="match status" value="1"/>
</dbReference>
<feature type="region of interest" description="Disordered" evidence="3">
    <location>
        <begin position="63"/>
        <end position="105"/>
    </location>
</feature>
<evidence type="ECO:0000313" key="7">
    <source>
        <dbReference type="Proteomes" id="UP000657421"/>
    </source>
</evidence>
<evidence type="ECO:0000256" key="3">
    <source>
        <dbReference type="SAM" id="MobiDB-lite"/>
    </source>
</evidence>
<evidence type="ECO:0000256" key="2">
    <source>
        <dbReference type="ARBA" id="ARBA00022525"/>
    </source>
</evidence>
<keyword evidence="4" id="KW-0812">Transmembrane</keyword>
<protein>
    <recommendedName>
        <fullName evidence="5">ATLF-like domain-containing protein</fullName>
    </recommendedName>
</protein>
<dbReference type="Proteomes" id="UP000657421">
    <property type="component" value="Unassembled WGS sequence"/>
</dbReference>
<dbReference type="InterPro" id="IPR047568">
    <property type="entry name" value="ATLF-like_dom"/>
</dbReference>
<dbReference type="EMBL" id="JACRSZ010000005">
    <property type="protein sequence ID" value="MBC8572769.1"/>
    <property type="molecule type" value="Genomic_DNA"/>
</dbReference>
<feature type="transmembrane region" description="Helical" evidence="4">
    <location>
        <begin position="7"/>
        <end position="26"/>
    </location>
</feature>
<organism evidence="6 7">
    <name type="scientific">Jingyaoa shaoxingensis</name>
    <dbReference type="NCBI Taxonomy" id="2763671"/>
    <lineage>
        <taxon>Bacteria</taxon>
        <taxon>Bacillati</taxon>
        <taxon>Bacillota</taxon>
        <taxon>Clostridia</taxon>
        <taxon>Lachnospirales</taxon>
        <taxon>Lachnospiraceae</taxon>
        <taxon>Jingyaoa</taxon>
    </lineage>
</organism>
<keyword evidence="4" id="KW-0472">Membrane</keyword>
<dbReference type="PROSITE" id="PS51995">
    <property type="entry name" value="ATLF"/>
    <property type="match status" value="1"/>
</dbReference>
<keyword evidence="4" id="KW-1133">Transmembrane helix</keyword>
<evidence type="ECO:0000259" key="5">
    <source>
        <dbReference type="PROSITE" id="PS51995"/>
    </source>
</evidence>
<keyword evidence="7" id="KW-1185">Reference proteome</keyword>
<dbReference type="RefSeq" id="WP_249307798.1">
    <property type="nucleotide sequence ID" value="NZ_JACRSZ010000005.1"/>
</dbReference>
<proteinExistence type="predicted"/>
<reference evidence="6 7" key="1">
    <citation type="submission" date="2020-08" db="EMBL/GenBank/DDBJ databases">
        <title>Genome public.</title>
        <authorList>
            <person name="Liu C."/>
            <person name="Sun Q."/>
        </authorList>
    </citation>
    <scope>NUCLEOTIDE SEQUENCE [LARGE SCALE GENOMIC DNA]</scope>
    <source>
        <strain evidence="6 7">NSJ-46</strain>
    </source>
</reference>
<accession>A0ABR7N8P1</accession>
<dbReference type="Gene3D" id="3.40.390.10">
    <property type="entry name" value="Collagenase (Catalytic Domain)"/>
    <property type="match status" value="1"/>
</dbReference>
<evidence type="ECO:0000256" key="4">
    <source>
        <dbReference type="SAM" id="Phobius"/>
    </source>
</evidence>
<gene>
    <name evidence="6" type="ORF">H8716_06670</name>
</gene>
<evidence type="ECO:0000256" key="1">
    <source>
        <dbReference type="ARBA" id="ARBA00004613"/>
    </source>
</evidence>
<sequence length="325" mass="35799">MKRNNILVRCGSMVLAAAVLVTGAWYTERQTDELSVPQIVEYIDTEDGSIVIPQEEVPLATKPTVKTTRSTKRTVKKSKLKKKATRTAKTTKRRKKTTTTKKENTKQKVTTAKTVQTTEVAATKKNSDIKTVTTTIETTIKTTTTNKPQTKTATAVSKTNTASGNNMQKVTTLNVRSGAPKADASVLNAFEKLGFEVEVNPSVSYSGYFSVQSHNITLKRSSGDTLYHELGHFVGWLAGNADTSSEFIAIYNKEQSALKSANYKYLTQNSSEYFAESYKEYVLSPQSLKSTRPQTYAFVQKAVKAAAKQNLEGIKQAYTIGGIWS</sequence>
<dbReference type="InterPro" id="IPR014781">
    <property type="entry name" value="Anthrax_toxin_lethal/edema_N/C"/>
</dbReference>
<evidence type="ECO:0000313" key="6">
    <source>
        <dbReference type="EMBL" id="MBC8572769.1"/>
    </source>
</evidence>